<dbReference type="InterPro" id="IPR023271">
    <property type="entry name" value="Aquaporin-like"/>
</dbReference>
<evidence type="ECO:0000256" key="4">
    <source>
        <dbReference type="ARBA" id="ARBA00022692"/>
    </source>
</evidence>
<evidence type="ECO:0000313" key="9">
    <source>
        <dbReference type="EMBL" id="MBZ9778620.1"/>
    </source>
</evidence>
<organism evidence="9 10">
    <name type="scientific">Psychroflexus longus</name>
    <dbReference type="NCBI Taxonomy" id="2873596"/>
    <lineage>
        <taxon>Bacteria</taxon>
        <taxon>Pseudomonadati</taxon>
        <taxon>Bacteroidota</taxon>
        <taxon>Flavobacteriia</taxon>
        <taxon>Flavobacteriales</taxon>
        <taxon>Flavobacteriaceae</taxon>
        <taxon>Psychroflexus</taxon>
    </lineage>
</organism>
<comment type="similarity">
    <text evidence="2 7">Belongs to the MIP/aquaporin (TC 1.A.8) family.</text>
</comment>
<feature type="transmembrane region" description="Helical" evidence="8">
    <location>
        <begin position="82"/>
        <end position="104"/>
    </location>
</feature>
<dbReference type="EMBL" id="JAIQZE010000005">
    <property type="protein sequence ID" value="MBZ9778620.1"/>
    <property type="molecule type" value="Genomic_DNA"/>
</dbReference>
<feature type="transmembrane region" description="Helical" evidence="8">
    <location>
        <begin position="39"/>
        <end position="61"/>
    </location>
</feature>
<feature type="transmembrane region" description="Helical" evidence="8">
    <location>
        <begin position="138"/>
        <end position="156"/>
    </location>
</feature>
<evidence type="ECO:0000256" key="2">
    <source>
        <dbReference type="ARBA" id="ARBA00006175"/>
    </source>
</evidence>
<dbReference type="PRINTS" id="PR00783">
    <property type="entry name" value="MINTRINSICP"/>
</dbReference>
<dbReference type="InterPro" id="IPR000425">
    <property type="entry name" value="MIP"/>
</dbReference>
<dbReference type="Pfam" id="PF00230">
    <property type="entry name" value="MIP"/>
    <property type="match status" value="1"/>
</dbReference>
<evidence type="ECO:0000313" key="10">
    <source>
        <dbReference type="Proteomes" id="UP001199314"/>
    </source>
</evidence>
<evidence type="ECO:0000256" key="6">
    <source>
        <dbReference type="ARBA" id="ARBA00023136"/>
    </source>
</evidence>
<dbReference type="SUPFAM" id="SSF81338">
    <property type="entry name" value="Aquaporin-like"/>
    <property type="match status" value="1"/>
</dbReference>
<dbReference type="NCBIfam" id="TIGR00861">
    <property type="entry name" value="MIP"/>
    <property type="match status" value="1"/>
</dbReference>
<feature type="transmembrane region" description="Helical" evidence="8">
    <location>
        <begin position="222"/>
        <end position="242"/>
    </location>
</feature>
<dbReference type="RefSeq" id="WP_224460970.1">
    <property type="nucleotide sequence ID" value="NZ_JAIQZE010000005.1"/>
</dbReference>
<dbReference type="Gene3D" id="1.20.1080.10">
    <property type="entry name" value="Glycerol uptake facilitator protein"/>
    <property type="match status" value="1"/>
</dbReference>
<sequence length="243" mass="25492">MSPFVAEILGTALLILLGGGVVASSVLKDTKSSGAGWMVITTGWAMGVFIGVFVAAPYSGAHINPAVTLALAIEGSFAWQDVPMYIVAQVIGAMIGSGTVYVLFKDHFDATDNPEGKRAIFCTDPAIPNTFRNLMSEIVGTFVLIMAVFFITGAEIQGEEGVPVGLGAVGAIPIAFVVWSIGLSLGGLTGYAINPARDLGPRIMHFLLPIKGKTHSNWSYSWIPILGPLIGASLATYLHLILS</sequence>
<keyword evidence="10" id="KW-1185">Reference proteome</keyword>
<evidence type="ECO:0000256" key="8">
    <source>
        <dbReference type="SAM" id="Phobius"/>
    </source>
</evidence>
<accession>A0ABS7XI33</accession>
<evidence type="ECO:0000256" key="5">
    <source>
        <dbReference type="ARBA" id="ARBA00022989"/>
    </source>
</evidence>
<gene>
    <name evidence="9" type="ORF">LB452_06765</name>
</gene>
<dbReference type="InterPro" id="IPR022357">
    <property type="entry name" value="MIP_CS"/>
</dbReference>
<dbReference type="PROSITE" id="PS00221">
    <property type="entry name" value="MIP"/>
    <property type="match status" value="1"/>
</dbReference>
<comment type="caution">
    <text evidence="9">The sequence shown here is derived from an EMBL/GenBank/DDBJ whole genome shotgun (WGS) entry which is preliminary data.</text>
</comment>
<evidence type="ECO:0000256" key="3">
    <source>
        <dbReference type="ARBA" id="ARBA00022448"/>
    </source>
</evidence>
<dbReference type="Proteomes" id="UP001199314">
    <property type="component" value="Unassembled WGS sequence"/>
</dbReference>
<keyword evidence="3 7" id="KW-0813">Transport</keyword>
<reference evidence="10" key="1">
    <citation type="submission" date="2023-07" db="EMBL/GenBank/DDBJ databases">
        <title>Novel species isolated from saline lakes on Tibetan Plateau.</title>
        <authorList>
            <person name="Lu H."/>
        </authorList>
    </citation>
    <scope>NUCLEOTIDE SEQUENCE [LARGE SCALE GENOMIC DNA]</scope>
    <source>
        <strain evidence="10">CAK8W</strain>
    </source>
</reference>
<dbReference type="PANTHER" id="PTHR43829:SF9">
    <property type="entry name" value="AQUAPORIN-9"/>
    <property type="match status" value="1"/>
</dbReference>
<keyword evidence="4 7" id="KW-0812">Transmembrane</keyword>
<dbReference type="InterPro" id="IPR050363">
    <property type="entry name" value="MIP/Aquaporin"/>
</dbReference>
<keyword evidence="6 8" id="KW-0472">Membrane</keyword>
<comment type="subcellular location">
    <subcellularLocation>
        <location evidence="1">Membrane</location>
        <topology evidence="1">Multi-pass membrane protein</topology>
    </subcellularLocation>
</comment>
<name>A0ABS7XI33_9FLAO</name>
<proteinExistence type="inferred from homology"/>
<keyword evidence="5 8" id="KW-1133">Transmembrane helix</keyword>
<dbReference type="PANTHER" id="PTHR43829">
    <property type="entry name" value="AQUAPORIN OR AQUAGLYCEROPORIN RELATED"/>
    <property type="match status" value="1"/>
</dbReference>
<feature type="transmembrane region" description="Helical" evidence="8">
    <location>
        <begin position="168"/>
        <end position="193"/>
    </location>
</feature>
<protein>
    <submittedName>
        <fullName evidence="9">Aquaporin family protein</fullName>
    </submittedName>
</protein>
<evidence type="ECO:0000256" key="1">
    <source>
        <dbReference type="ARBA" id="ARBA00004141"/>
    </source>
</evidence>
<evidence type="ECO:0000256" key="7">
    <source>
        <dbReference type="RuleBase" id="RU000477"/>
    </source>
</evidence>